<dbReference type="InterPro" id="IPR036291">
    <property type="entry name" value="NAD(P)-bd_dom_sf"/>
</dbReference>
<dbReference type="CDD" id="cd05233">
    <property type="entry name" value="SDR_c"/>
    <property type="match status" value="1"/>
</dbReference>
<evidence type="ECO:0000313" key="2">
    <source>
        <dbReference type="EMBL" id="PWI57332.1"/>
    </source>
</evidence>
<dbReference type="SUPFAM" id="SSF51735">
    <property type="entry name" value="NAD(P)-binding Rossmann-fold domains"/>
    <property type="match status" value="1"/>
</dbReference>
<dbReference type="Gene3D" id="3.40.50.720">
    <property type="entry name" value="NAD(P)-binding Rossmann-like Domain"/>
    <property type="match status" value="1"/>
</dbReference>
<dbReference type="AlphaFoldDB" id="A0A2U3D7U1"/>
<comment type="similarity">
    <text evidence="1">Belongs to the short-chain dehydrogenases/reductases (SDR) family.</text>
</comment>
<protein>
    <recommendedName>
        <fullName evidence="4">3-oxoacyl-ACP reductase</fullName>
    </recommendedName>
</protein>
<dbReference type="RefSeq" id="WP_109430859.1">
    <property type="nucleotide sequence ID" value="NZ_MPDK01000014.1"/>
</dbReference>
<name>A0A2U3D7U1_SULT2</name>
<dbReference type="Proteomes" id="UP000245380">
    <property type="component" value="Unassembled WGS sequence"/>
</dbReference>
<dbReference type="InterPro" id="IPR050259">
    <property type="entry name" value="SDR"/>
</dbReference>
<sequence>MRKVALVTASASGLAVAFARQLAHDGFNLILNYRKNKTACEELALSLQAQYGIDILVEKADMTKQAEIEAMITAGKQRFDRLDVLIHSAGPFIFRRKRLTEYTDEEWNEMIHGNLTSAFYLFRQVIPLMRPKGFGRIVTVGFDRVEQAPGWGYRSAYAAAKVGLASLTRTVAIEERENGITANMICPGDIRGSLKEAPFPSDPTVGIRTPVGGDLAQVISFLVKPEAQFVTGNILSLTNGADVLSHYDAGKAELFDPKKFEIGAFVHVLPWNEQATVIDRLDRPNQRSLYTVQAGNRVAQFTVDQLEE</sequence>
<reference evidence="2 3" key="1">
    <citation type="submission" date="2016-11" db="EMBL/GenBank/DDBJ databases">
        <title>Comparative genomics of Acidibacillus ferroxidans species.</title>
        <authorList>
            <person name="Oliveira G."/>
            <person name="Nunes G."/>
            <person name="Oliveira R."/>
            <person name="Araujo F."/>
            <person name="Salim A."/>
            <person name="Scholte L."/>
            <person name="Morais D."/>
            <person name="Nancucheo I."/>
            <person name="Johnson D.B."/>
            <person name="Grail B."/>
            <person name="Bittencourt J."/>
            <person name="Valadares R."/>
        </authorList>
    </citation>
    <scope>NUCLEOTIDE SEQUENCE [LARGE SCALE GENOMIC DNA]</scope>
    <source>
        <strain evidence="2 3">Y002</strain>
    </source>
</reference>
<organism evidence="2 3">
    <name type="scientific">Sulfoacidibacillus thermotolerans</name>
    <name type="common">Acidibacillus sulfuroxidans</name>
    <dbReference type="NCBI Taxonomy" id="1765684"/>
    <lineage>
        <taxon>Bacteria</taxon>
        <taxon>Bacillati</taxon>
        <taxon>Bacillota</taxon>
        <taxon>Bacilli</taxon>
        <taxon>Bacillales</taxon>
        <taxon>Alicyclobacillaceae</taxon>
        <taxon>Sulfoacidibacillus</taxon>
    </lineage>
</organism>
<accession>A0A2U3D7U1</accession>
<evidence type="ECO:0000313" key="3">
    <source>
        <dbReference type="Proteomes" id="UP000245380"/>
    </source>
</evidence>
<dbReference type="InterPro" id="IPR002347">
    <property type="entry name" value="SDR_fam"/>
</dbReference>
<comment type="caution">
    <text evidence="2">The sequence shown here is derived from an EMBL/GenBank/DDBJ whole genome shotgun (WGS) entry which is preliminary data.</text>
</comment>
<evidence type="ECO:0008006" key="4">
    <source>
        <dbReference type="Google" id="ProtNLM"/>
    </source>
</evidence>
<dbReference type="PRINTS" id="PR00081">
    <property type="entry name" value="GDHRDH"/>
</dbReference>
<dbReference type="EMBL" id="MPDK01000014">
    <property type="protein sequence ID" value="PWI57332.1"/>
    <property type="molecule type" value="Genomic_DNA"/>
</dbReference>
<keyword evidence="3" id="KW-1185">Reference proteome</keyword>
<dbReference type="OrthoDB" id="9803333at2"/>
<gene>
    <name evidence="2" type="ORF">BM613_09010</name>
</gene>
<proteinExistence type="inferred from homology"/>
<evidence type="ECO:0000256" key="1">
    <source>
        <dbReference type="ARBA" id="ARBA00006484"/>
    </source>
</evidence>
<dbReference type="PANTHER" id="PTHR42879:SF2">
    <property type="entry name" value="3-OXOACYL-[ACYL-CARRIER-PROTEIN] REDUCTASE FABG"/>
    <property type="match status" value="1"/>
</dbReference>
<dbReference type="Pfam" id="PF13561">
    <property type="entry name" value="adh_short_C2"/>
    <property type="match status" value="1"/>
</dbReference>
<dbReference type="PANTHER" id="PTHR42879">
    <property type="entry name" value="3-OXOACYL-(ACYL-CARRIER-PROTEIN) REDUCTASE"/>
    <property type="match status" value="1"/>
</dbReference>